<dbReference type="AlphaFoldDB" id="A0AAE9MFD3"/>
<evidence type="ECO:0000313" key="2">
    <source>
        <dbReference type="Proteomes" id="UP001056890"/>
    </source>
</evidence>
<dbReference type="Proteomes" id="UP001056890">
    <property type="component" value="Chromosome"/>
</dbReference>
<dbReference type="EMBL" id="CP099717">
    <property type="protein sequence ID" value="USV56233.1"/>
    <property type="molecule type" value="Genomic_DNA"/>
</dbReference>
<gene>
    <name evidence="1" type="ORF">NHF51_12795</name>
</gene>
<evidence type="ECO:0000313" key="1">
    <source>
        <dbReference type="EMBL" id="USV56233.1"/>
    </source>
</evidence>
<dbReference type="RefSeq" id="WP_252994600.1">
    <property type="nucleotide sequence ID" value="NZ_CP099717.1"/>
</dbReference>
<name>A0AAE9MFD3_9GAMM</name>
<keyword evidence="2" id="KW-1185">Reference proteome</keyword>
<sequence length="237" mass="26875">MPDPMTPRRYRDPALRERLAGEYVLGTLSPRVQARLASLMARDPDWWQWVEQWQRHLDPLLRGGDSAPPLPRQLWRRIEQGISPSPRPRRLWWPLAMAASLLLGLWLQPLLPWQAPTAIEPVRYLAMMASAQEEAPFVLVAYQGKQPGQSSIRLQQNQASPLALPADAMLWMRDKGSKALVPLAPLREVMGGRFLTPGEWQQLKASSELLVMSGEQGSERLLYRGHCIELGPWPAQS</sequence>
<accession>A0AAE9MFD3</accession>
<proteinExistence type="predicted"/>
<evidence type="ECO:0008006" key="3">
    <source>
        <dbReference type="Google" id="ProtNLM"/>
    </source>
</evidence>
<reference evidence="1" key="1">
    <citation type="submission" date="2022-06" db="EMBL/GenBank/DDBJ databases">
        <title>Complete Genome of Aeromonas sp. Strain SOD01 Isolated from an Urban Freshwater Stream.</title>
        <authorList>
            <person name="Williams L.E."/>
            <person name="Brysgel T."/>
            <person name="Capestro E.M."/>
            <person name="Foltz G.V."/>
            <person name="Gardner A.E."/>
            <person name="Ingrassia J."/>
            <person name="Peterson E."/>
            <person name="Arruda J."/>
            <person name="Flaherty I."/>
            <person name="Hunt M."/>
            <person name="Pappas G."/>
            <person name="Ramsaran S."/>
            <person name="Rocha M."/>
        </authorList>
    </citation>
    <scope>NUCLEOTIDE SEQUENCE</scope>
    <source>
        <strain evidence="1">SOD01</strain>
    </source>
</reference>
<organism evidence="1 2">
    <name type="scientific">Aeromonas encheleia</name>
    <dbReference type="NCBI Taxonomy" id="73010"/>
    <lineage>
        <taxon>Bacteria</taxon>
        <taxon>Pseudomonadati</taxon>
        <taxon>Pseudomonadota</taxon>
        <taxon>Gammaproteobacteria</taxon>
        <taxon>Aeromonadales</taxon>
        <taxon>Aeromonadaceae</taxon>
        <taxon>Aeromonas</taxon>
    </lineage>
</organism>
<protein>
    <recommendedName>
        <fullName evidence="3">Anti-sigmaE protein</fullName>
    </recommendedName>
</protein>